<proteinExistence type="predicted"/>
<name>A0A4Z2H6Y8_9TELE</name>
<evidence type="ECO:0000313" key="1">
    <source>
        <dbReference type="EMBL" id="TNN61270.1"/>
    </source>
</evidence>
<gene>
    <name evidence="1" type="ORF">EYF80_028473</name>
</gene>
<sequence>MSFQILLPISSVQLPSPASDHLPIPSLVPHYLGSLTFPLADCLVFFLKPSSVTKCVLSVPVCFVPAGTLSKFNYFPVLSPESCILVHPNTPVTIIFQRYSYECWIRPARKYQPIRIDLITVSGGHLVFLVFEVTSRPTLGTNHFSSFNITSAHLISLQLI</sequence>
<dbReference type="Proteomes" id="UP000314294">
    <property type="component" value="Unassembled WGS sequence"/>
</dbReference>
<dbReference type="AlphaFoldDB" id="A0A4Z2H6Y8"/>
<reference evidence="1 2" key="1">
    <citation type="submission" date="2019-03" db="EMBL/GenBank/DDBJ databases">
        <title>First draft genome of Liparis tanakae, snailfish: a comprehensive survey of snailfish specific genes.</title>
        <authorList>
            <person name="Kim W."/>
            <person name="Song I."/>
            <person name="Jeong J.-H."/>
            <person name="Kim D."/>
            <person name="Kim S."/>
            <person name="Ryu S."/>
            <person name="Song J.Y."/>
            <person name="Lee S.K."/>
        </authorList>
    </citation>
    <scope>NUCLEOTIDE SEQUENCE [LARGE SCALE GENOMIC DNA]</scope>
    <source>
        <tissue evidence="1">Muscle</tissue>
    </source>
</reference>
<keyword evidence="2" id="KW-1185">Reference proteome</keyword>
<accession>A0A4Z2H6Y8</accession>
<dbReference type="EMBL" id="SRLO01000318">
    <property type="protein sequence ID" value="TNN61270.1"/>
    <property type="molecule type" value="Genomic_DNA"/>
</dbReference>
<protein>
    <submittedName>
        <fullName evidence="1">Uncharacterized protein</fullName>
    </submittedName>
</protein>
<comment type="caution">
    <text evidence="1">The sequence shown here is derived from an EMBL/GenBank/DDBJ whole genome shotgun (WGS) entry which is preliminary data.</text>
</comment>
<organism evidence="1 2">
    <name type="scientific">Liparis tanakae</name>
    <name type="common">Tanaka's snailfish</name>
    <dbReference type="NCBI Taxonomy" id="230148"/>
    <lineage>
        <taxon>Eukaryota</taxon>
        <taxon>Metazoa</taxon>
        <taxon>Chordata</taxon>
        <taxon>Craniata</taxon>
        <taxon>Vertebrata</taxon>
        <taxon>Euteleostomi</taxon>
        <taxon>Actinopterygii</taxon>
        <taxon>Neopterygii</taxon>
        <taxon>Teleostei</taxon>
        <taxon>Neoteleostei</taxon>
        <taxon>Acanthomorphata</taxon>
        <taxon>Eupercaria</taxon>
        <taxon>Perciformes</taxon>
        <taxon>Cottioidei</taxon>
        <taxon>Cottales</taxon>
        <taxon>Liparidae</taxon>
        <taxon>Liparis</taxon>
    </lineage>
</organism>
<evidence type="ECO:0000313" key="2">
    <source>
        <dbReference type="Proteomes" id="UP000314294"/>
    </source>
</evidence>